<feature type="region of interest" description="Disordered" evidence="1">
    <location>
        <begin position="286"/>
        <end position="317"/>
    </location>
</feature>
<sequence>MKFRTALSAANSLQRMWRARHKERYFTIDQDRCNILISTGLLKDVSFAATRADDVPAWMAKEIAPASEVASDLKDDVGNWWLNIACAHRDGMVESSQERPSKSRYGTAILPLLTGKEEISDDGVVKYIREGRQRDMHISLISQVGSETGILRGYRLKSVYAPSARIRYDGLYRIRQWGQKLDVNTNIYRLEVTLDRVKGQKSMDDVKKTPKPSQIDDWHLYEKLESEWIKQRQGDTAFMDWRMRREEEKVDREQWRRTREFRSSLSAPRKKWKSGTSKLLTTSKVLGRMPRIRSKSPEPVARRPTVVFNEGIPETPL</sequence>
<dbReference type="InterPro" id="IPR036987">
    <property type="entry name" value="SRA-YDG_sf"/>
</dbReference>
<dbReference type="AlphaFoldDB" id="A0AA38RP63"/>
<keyword evidence="3" id="KW-1185">Reference proteome</keyword>
<evidence type="ECO:0000313" key="2">
    <source>
        <dbReference type="EMBL" id="KAJ9154729.1"/>
    </source>
</evidence>
<proteinExistence type="predicted"/>
<dbReference type="EMBL" id="JANBVO010000004">
    <property type="protein sequence ID" value="KAJ9154729.1"/>
    <property type="molecule type" value="Genomic_DNA"/>
</dbReference>
<dbReference type="Gene3D" id="2.30.280.10">
    <property type="entry name" value="SRA-YDG"/>
    <property type="match status" value="1"/>
</dbReference>
<evidence type="ECO:0000256" key="1">
    <source>
        <dbReference type="SAM" id="MobiDB-lite"/>
    </source>
</evidence>
<name>A0AA38RP63_9PEZI</name>
<evidence type="ECO:0000313" key="3">
    <source>
        <dbReference type="Proteomes" id="UP001174694"/>
    </source>
</evidence>
<dbReference type="SUPFAM" id="SSF88697">
    <property type="entry name" value="PUA domain-like"/>
    <property type="match status" value="1"/>
</dbReference>
<dbReference type="InterPro" id="IPR015947">
    <property type="entry name" value="PUA-like_sf"/>
</dbReference>
<accession>A0AA38RP63</accession>
<protein>
    <submittedName>
        <fullName evidence="2">PUA-like domain-containing protein</fullName>
    </submittedName>
</protein>
<organism evidence="2 3">
    <name type="scientific">Pleurostoma richardsiae</name>
    <dbReference type="NCBI Taxonomy" id="41990"/>
    <lineage>
        <taxon>Eukaryota</taxon>
        <taxon>Fungi</taxon>
        <taxon>Dikarya</taxon>
        <taxon>Ascomycota</taxon>
        <taxon>Pezizomycotina</taxon>
        <taxon>Sordariomycetes</taxon>
        <taxon>Sordariomycetidae</taxon>
        <taxon>Calosphaeriales</taxon>
        <taxon>Pleurostomataceae</taxon>
        <taxon>Pleurostoma</taxon>
    </lineage>
</organism>
<gene>
    <name evidence="2" type="ORF">NKR23_g2182</name>
</gene>
<comment type="caution">
    <text evidence="2">The sequence shown here is derived from an EMBL/GenBank/DDBJ whole genome shotgun (WGS) entry which is preliminary data.</text>
</comment>
<reference evidence="2" key="1">
    <citation type="submission" date="2022-07" db="EMBL/GenBank/DDBJ databases">
        <title>Fungi with potential for degradation of polypropylene.</title>
        <authorList>
            <person name="Gostincar C."/>
        </authorList>
    </citation>
    <scope>NUCLEOTIDE SEQUENCE</scope>
    <source>
        <strain evidence="2">EXF-13308</strain>
    </source>
</reference>
<dbReference type="Proteomes" id="UP001174694">
    <property type="component" value="Unassembled WGS sequence"/>
</dbReference>